<reference evidence="3 4" key="1">
    <citation type="submission" date="2018-09" db="EMBL/GenBank/DDBJ databases">
        <title>Genome sequencing of Nocardioides immobilis CCTCC AB 2017083 for comparison to Nocardioides silvaticus.</title>
        <authorList>
            <person name="Li C."/>
            <person name="Wang G."/>
        </authorList>
    </citation>
    <scope>NUCLEOTIDE SEQUENCE [LARGE SCALE GENOMIC DNA]</scope>
    <source>
        <strain evidence="3 4">CCTCC AB 2017083</strain>
    </source>
</reference>
<protein>
    <recommendedName>
        <fullName evidence="2">Replication-associated protein ORF2/G2P domain-containing protein</fullName>
    </recommendedName>
</protein>
<dbReference type="Proteomes" id="UP000283644">
    <property type="component" value="Unassembled WGS sequence"/>
</dbReference>
<dbReference type="EMBL" id="QXGH01000064">
    <property type="protein sequence ID" value="RHW22412.1"/>
    <property type="molecule type" value="Genomic_DNA"/>
</dbReference>
<keyword evidence="4" id="KW-1185">Reference proteome</keyword>
<dbReference type="AlphaFoldDB" id="A0A417XS04"/>
<sequence length="241" mass="25790">MYPGAAEGGGCLVPSRRKSGGGVPGLAADPERSRAEAARRAGVKVRRYCAANGLDRLGTLTYAGAGCHDPIQVRADVGSFFRHLRATLGGAPFPYLWVPEWHPGGHGLHLHYAMGRYVPRGQIDQAWGRGHVHIKRLSGVPATASALRQGREAARYLSKYVTKGFASGDRALGLHRYEVAEGFQPKGVRLIGRTSGEVLGKAVALMGGAPGAQWWSQNAPAWEGPPAYWFSWDRSPAVVAS</sequence>
<feature type="compositionally biased region" description="Gly residues" evidence="1">
    <location>
        <begin position="1"/>
        <end position="11"/>
    </location>
</feature>
<dbReference type="OrthoDB" id="199375at2"/>
<organism evidence="3 4">
    <name type="scientific">Nocardioides immobilis</name>
    <dbReference type="NCBI Taxonomy" id="2049295"/>
    <lineage>
        <taxon>Bacteria</taxon>
        <taxon>Bacillati</taxon>
        <taxon>Actinomycetota</taxon>
        <taxon>Actinomycetes</taxon>
        <taxon>Propionibacteriales</taxon>
        <taxon>Nocardioidaceae</taxon>
        <taxon>Nocardioides</taxon>
    </lineage>
</organism>
<proteinExistence type="predicted"/>
<feature type="domain" description="Replication-associated protein ORF2/G2P" evidence="2">
    <location>
        <begin position="57"/>
        <end position="164"/>
    </location>
</feature>
<evidence type="ECO:0000313" key="3">
    <source>
        <dbReference type="EMBL" id="RHW22412.1"/>
    </source>
</evidence>
<dbReference type="Pfam" id="PF23343">
    <property type="entry name" value="REP_ORF2-G2P"/>
    <property type="match status" value="1"/>
</dbReference>
<comment type="caution">
    <text evidence="3">The sequence shown here is derived from an EMBL/GenBank/DDBJ whole genome shotgun (WGS) entry which is preliminary data.</text>
</comment>
<dbReference type="InterPro" id="IPR056906">
    <property type="entry name" value="ORF2/G2P_dom"/>
</dbReference>
<accession>A0A417XS04</accession>
<name>A0A417XS04_9ACTN</name>
<evidence type="ECO:0000256" key="1">
    <source>
        <dbReference type="SAM" id="MobiDB-lite"/>
    </source>
</evidence>
<feature type="region of interest" description="Disordered" evidence="1">
    <location>
        <begin position="1"/>
        <end position="33"/>
    </location>
</feature>
<evidence type="ECO:0000313" key="4">
    <source>
        <dbReference type="Proteomes" id="UP000283644"/>
    </source>
</evidence>
<evidence type="ECO:0000259" key="2">
    <source>
        <dbReference type="Pfam" id="PF23343"/>
    </source>
</evidence>
<gene>
    <name evidence="3" type="ORF">D0Z08_31520</name>
</gene>